<protein>
    <recommendedName>
        <fullName evidence="8">PQ loop repeat protein</fullName>
    </recommendedName>
</protein>
<evidence type="ECO:0000313" key="7">
    <source>
        <dbReference type="Proteomes" id="UP001162029"/>
    </source>
</evidence>
<comment type="subcellular location">
    <subcellularLocation>
        <location evidence="1">Membrane</location>
        <topology evidence="1">Multi-pass membrane protein</topology>
    </subcellularLocation>
</comment>
<evidence type="ECO:0000256" key="4">
    <source>
        <dbReference type="ARBA" id="ARBA00023136"/>
    </source>
</evidence>
<dbReference type="Gene3D" id="1.20.1280.290">
    <property type="match status" value="1"/>
</dbReference>
<organism evidence="6 7">
    <name type="scientific">Peronospora destructor</name>
    <dbReference type="NCBI Taxonomy" id="86335"/>
    <lineage>
        <taxon>Eukaryota</taxon>
        <taxon>Sar</taxon>
        <taxon>Stramenopiles</taxon>
        <taxon>Oomycota</taxon>
        <taxon>Peronosporomycetes</taxon>
        <taxon>Peronosporales</taxon>
        <taxon>Peronosporaceae</taxon>
        <taxon>Peronospora</taxon>
    </lineage>
</organism>
<feature type="transmembrane region" description="Helical" evidence="5">
    <location>
        <begin position="40"/>
        <end position="57"/>
    </location>
</feature>
<comment type="caution">
    <text evidence="6">The sequence shown here is derived from an EMBL/GenBank/DDBJ whole genome shotgun (WGS) entry which is preliminary data.</text>
</comment>
<evidence type="ECO:0000313" key="6">
    <source>
        <dbReference type="EMBL" id="CAI5744361.1"/>
    </source>
</evidence>
<dbReference type="Pfam" id="PF04193">
    <property type="entry name" value="PQ-loop"/>
    <property type="match status" value="1"/>
</dbReference>
<gene>
    <name evidence="6" type="ORF">PDE001_LOCUS9509</name>
</gene>
<dbReference type="InterPro" id="IPR006603">
    <property type="entry name" value="PQ-loop_rpt"/>
</dbReference>
<accession>A0AAV0V582</accession>
<evidence type="ECO:0000256" key="3">
    <source>
        <dbReference type="ARBA" id="ARBA00022989"/>
    </source>
</evidence>
<keyword evidence="7" id="KW-1185">Reference proteome</keyword>
<feature type="transmembrane region" description="Helical" evidence="5">
    <location>
        <begin position="6"/>
        <end position="28"/>
    </location>
</feature>
<evidence type="ECO:0000256" key="1">
    <source>
        <dbReference type="ARBA" id="ARBA00004141"/>
    </source>
</evidence>
<keyword evidence="3 5" id="KW-1133">Transmembrane helix</keyword>
<evidence type="ECO:0000256" key="2">
    <source>
        <dbReference type="ARBA" id="ARBA00022692"/>
    </source>
</evidence>
<dbReference type="EMBL" id="CANTFM010002079">
    <property type="protein sequence ID" value="CAI5744361.1"/>
    <property type="molecule type" value="Genomic_DNA"/>
</dbReference>
<keyword evidence="4 5" id="KW-0472">Membrane</keyword>
<evidence type="ECO:0008006" key="8">
    <source>
        <dbReference type="Google" id="ProtNLM"/>
    </source>
</evidence>
<dbReference type="Proteomes" id="UP001162029">
    <property type="component" value="Unassembled WGS sequence"/>
</dbReference>
<dbReference type="AlphaFoldDB" id="A0AAV0V582"/>
<sequence>METFYDTLGLLGSFLVSTALIPQIVKVYRFKSAKDISKTFQSVFVVSIACITAYGIGEGLWPIWIPSMLELLGGIILLIMKHYYDWCDSKRVESERDEVFIGVVTEEAGVFIYHVLETNRNYHKLAITIR</sequence>
<dbReference type="GO" id="GO:0016020">
    <property type="term" value="C:membrane"/>
    <property type="evidence" value="ECO:0007669"/>
    <property type="project" value="UniProtKB-SubCell"/>
</dbReference>
<name>A0AAV0V582_9STRA</name>
<reference evidence="6" key="1">
    <citation type="submission" date="2022-12" db="EMBL/GenBank/DDBJ databases">
        <authorList>
            <person name="Webb A."/>
        </authorList>
    </citation>
    <scope>NUCLEOTIDE SEQUENCE</scope>
    <source>
        <strain evidence="6">Pd1</strain>
    </source>
</reference>
<evidence type="ECO:0000256" key="5">
    <source>
        <dbReference type="SAM" id="Phobius"/>
    </source>
</evidence>
<proteinExistence type="predicted"/>
<keyword evidence="2 5" id="KW-0812">Transmembrane</keyword>